<dbReference type="SUPFAM" id="SSF160574">
    <property type="entry name" value="BT0923-like"/>
    <property type="match status" value="1"/>
</dbReference>
<comment type="caution">
    <text evidence="2">The sequence shown here is derived from an EMBL/GenBank/DDBJ whole genome shotgun (WGS) entry which is preliminary data.</text>
</comment>
<gene>
    <name evidence="2" type="ORF">OOZ35_03755</name>
</gene>
<name>A0ABT4RXQ6_9FLAO</name>
<organism evidence="2 3">
    <name type="scientific">Mesoflavibacter profundi</name>
    <dbReference type="NCBI Taxonomy" id="2708110"/>
    <lineage>
        <taxon>Bacteria</taxon>
        <taxon>Pseudomonadati</taxon>
        <taxon>Bacteroidota</taxon>
        <taxon>Flavobacteriia</taxon>
        <taxon>Flavobacteriales</taxon>
        <taxon>Flavobacteriaceae</taxon>
        <taxon>Mesoflavibacter</taxon>
    </lineage>
</organism>
<dbReference type="Gene3D" id="3.10.450.360">
    <property type="match status" value="1"/>
</dbReference>
<dbReference type="Pfam" id="PF11396">
    <property type="entry name" value="PepSY_like"/>
    <property type="match status" value="1"/>
</dbReference>
<dbReference type="EMBL" id="JAPFGC010000002">
    <property type="protein sequence ID" value="MDA0176602.1"/>
    <property type="molecule type" value="Genomic_DNA"/>
</dbReference>
<reference evidence="2" key="1">
    <citation type="submission" date="2022-11" db="EMBL/GenBank/DDBJ databases">
        <title>Refractory cell wall polysaccharides provide important carbon source for microbial heterotrophs in the hadal ocean.</title>
        <authorList>
            <person name="Zhu X."/>
        </authorList>
    </citation>
    <scope>NUCLEOTIDE SEQUENCE</scope>
    <source>
        <strain evidence="2">MTRN7</strain>
    </source>
</reference>
<proteinExistence type="predicted"/>
<evidence type="ECO:0000313" key="3">
    <source>
        <dbReference type="Proteomes" id="UP001149142"/>
    </source>
</evidence>
<sequence>MKTLKTTIETFAFLTFFAVLFNCTQAKGQVPENVKQAFTDKYPNETNPDWETDAHGNFEAHFKKDGEKYRADFSANGQWIETESSIKKDELPKAIRSVIKDKYDSEEITEVEYVQSATKGEFYDVEFKQKGKNKDVEFRANGQIINQ</sequence>
<evidence type="ECO:0000313" key="2">
    <source>
        <dbReference type="EMBL" id="MDA0176602.1"/>
    </source>
</evidence>
<evidence type="ECO:0000259" key="1">
    <source>
        <dbReference type="Pfam" id="PF11396"/>
    </source>
</evidence>
<dbReference type="Proteomes" id="UP001149142">
    <property type="component" value="Unassembled WGS sequence"/>
</dbReference>
<dbReference type="InterPro" id="IPR021533">
    <property type="entry name" value="PepSY-like"/>
</dbReference>
<keyword evidence="3" id="KW-1185">Reference proteome</keyword>
<dbReference type="RefSeq" id="WP_106688710.1">
    <property type="nucleotide sequence ID" value="NZ_CAXQEU010000056.1"/>
</dbReference>
<accession>A0ABT4RXQ6</accession>
<protein>
    <submittedName>
        <fullName evidence="2">PepSY-like domain-containing protein</fullName>
    </submittedName>
</protein>
<feature type="domain" description="Putative beta-lactamase-inhibitor-like PepSY-like" evidence="1">
    <location>
        <begin position="59"/>
        <end position="145"/>
    </location>
</feature>